<keyword evidence="1" id="KW-0472">Membrane</keyword>
<protein>
    <submittedName>
        <fullName evidence="2">Uncharacterized protein</fullName>
    </submittedName>
</protein>
<gene>
    <name evidence="2" type="ORF">CRV08_15565</name>
</gene>
<sequence length="340" mass="39955">MNFENYNKIYQEILDDENNQLSANYLLNKYEIKHDEELINILNQIKKNEYISSDNKVINTLLKELSDDDELLDINEIIDIKEKVISTTNNIEEKLEIAPLSQEKNITKKEKIINSINILKQKIKDNTNKDFFVQYKRYAFPTFATLFILFLTFFIFNKEDKSIPQQSTLSSKESIKEINSIEINEKTELTTNNIATNEKIANSNNISTLNDDIDDENLVVMSTENVAEKLDRIVTYSGNLDDEINKYTEESEEELNRDLEEVLAMNTPFNVTSNEIKLNSLDEIHNYKNEIKYQDGSLVFNEHSYNENDMLFGFKIYKLTPIYVKFQDEKNHLRKQILFK</sequence>
<reference evidence="2 3" key="1">
    <citation type="submission" date="2017-10" db="EMBL/GenBank/DDBJ databases">
        <title>Genomics of the genus Arcobacter.</title>
        <authorList>
            <person name="Perez-Cataluna A."/>
            <person name="Figueras M.J."/>
        </authorList>
    </citation>
    <scope>NUCLEOTIDE SEQUENCE [LARGE SCALE GENOMIC DNA]</scope>
    <source>
        <strain evidence="2 3">CECT 8993</strain>
    </source>
</reference>
<keyword evidence="1" id="KW-1133">Transmembrane helix</keyword>
<dbReference type="EMBL" id="PDKJ01000031">
    <property type="protein sequence ID" value="RXJ65264.1"/>
    <property type="molecule type" value="Genomic_DNA"/>
</dbReference>
<evidence type="ECO:0000313" key="3">
    <source>
        <dbReference type="Proteomes" id="UP000290172"/>
    </source>
</evidence>
<organism evidence="2 3">
    <name type="scientific">Halarcobacter ebronensis</name>
    <dbReference type="NCBI Taxonomy" id="1462615"/>
    <lineage>
        <taxon>Bacteria</taxon>
        <taxon>Pseudomonadati</taxon>
        <taxon>Campylobacterota</taxon>
        <taxon>Epsilonproteobacteria</taxon>
        <taxon>Campylobacterales</taxon>
        <taxon>Arcobacteraceae</taxon>
        <taxon>Halarcobacter</taxon>
    </lineage>
</organism>
<evidence type="ECO:0000313" key="2">
    <source>
        <dbReference type="EMBL" id="RXJ65264.1"/>
    </source>
</evidence>
<keyword evidence="1" id="KW-0812">Transmembrane</keyword>
<proteinExistence type="predicted"/>
<dbReference type="AlphaFoldDB" id="A0A4Q0Y765"/>
<feature type="transmembrane region" description="Helical" evidence="1">
    <location>
        <begin position="138"/>
        <end position="156"/>
    </location>
</feature>
<dbReference type="Proteomes" id="UP000290172">
    <property type="component" value="Unassembled WGS sequence"/>
</dbReference>
<comment type="caution">
    <text evidence="2">The sequence shown here is derived from an EMBL/GenBank/DDBJ whole genome shotgun (WGS) entry which is preliminary data.</text>
</comment>
<evidence type="ECO:0000256" key="1">
    <source>
        <dbReference type="SAM" id="Phobius"/>
    </source>
</evidence>
<dbReference type="RefSeq" id="WP_128983790.1">
    <property type="nucleotide sequence ID" value="NZ_PDKJ01000031.1"/>
</dbReference>
<name>A0A4Q0Y765_9BACT</name>
<accession>A0A4Q0Y765</accession>